<evidence type="ECO:0000256" key="1">
    <source>
        <dbReference type="SAM" id="Phobius"/>
    </source>
</evidence>
<evidence type="ECO:0000313" key="3">
    <source>
        <dbReference type="Proteomes" id="UP001597474"/>
    </source>
</evidence>
<organism evidence="2 3">
    <name type="scientific">Sulfitobacter aestuarii</name>
    <dbReference type="NCBI Taxonomy" id="2161676"/>
    <lineage>
        <taxon>Bacteria</taxon>
        <taxon>Pseudomonadati</taxon>
        <taxon>Pseudomonadota</taxon>
        <taxon>Alphaproteobacteria</taxon>
        <taxon>Rhodobacterales</taxon>
        <taxon>Roseobacteraceae</taxon>
        <taxon>Sulfitobacter</taxon>
    </lineage>
</organism>
<feature type="transmembrane region" description="Helical" evidence="1">
    <location>
        <begin position="6"/>
        <end position="23"/>
    </location>
</feature>
<sequence length="266" mass="27867">MSRRRLAMAIGAVLCIALSLFMLRVEQDPLTARAQGYAADIAVRAGGTYVTLRTLNAVLSTAQEVEIGMSFIASGTAQPLKVLEPVDDTIERIAALVFGVMIATGVLAVALGPVSALGLIVLGTALAVAALAPRRVAVRQLGWYGAFFGLALPLGLTVAAPLAQMLTEATYSRNIALIAEITQVVQDADSPQEVELGINDYRRIAASLWEDADRLTGALVAIVGVYMFRILILPLLLNGGLFLAMRGVARAPAAAPDGAGRRHGGH</sequence>
<protein>
    <submittedName>
        <fullName evidence="2">Uncharacterized protein</fullName>
    </submittedName>
</protein>
<accession>A0ABW5U407</accession>
<keyword evidence="1" id="KW-0812">Transmembrane</keyword>
<dbReference type="EMBL" id="JBHUMP010000006">
    <property type="protein sequence ID" value="MFD2739776.1"/>
    <property type="molecule type" value="Genomic_DNA"/>
</dbReference>
<dbReference type="RefSeq" id="WP_386373694.1">
    <property type="nucleotide sequence ID" value="NZ_JBHUMP010000006.1"/>
</dbReference>
<proteinExistence type="predicted"/>
<keyword evidence="1" id="KW-1133">Transmembrane helix</keyword>
<reference evidence="3" key="1">
    <citation type="journal article" date="2019" name="Int. J. Syst. Evol. Microbiol.">
        <title>The Global Catalogue of Microorganisms (GCM) 10K type strain sequencing project: providing services to taxonomists for standard genome sequencing and annotation.</title>
        <authorList>
            <consortium name="The Broad Institute Genomics Platform"/>
            <consortium name="The Broad Institute Genome Sequencing Center for Infectious Disease"/>
            <person name="Wu L."/>
            <person name="Ma J."/>
        </authorList>
    </citation>
    <scope>NUCLEOTIDE SEQUENCE [LARGE SCALE GENOMIC DNA]</scope>
    <source>
        <strain evidence="3">TISTR 2562</strain>
    </source>
</reference>
<evidence type="ECO:0000313" key="2">
    <source>
        <dbReference type="EMBL" id="MFD2739776.1"/>
    </source>
</evidence>
<keyword evidence="3" id="KW-1185">Reference proteome</keyword>
<feature type="transmembrane region" description="Helical" evidence="1">
    <location>
        <begin position="117"/>
        <end position="134"/>
    </location>
</feature>
<feature type="transmembrane region" description="Helical" evidence="1">
    <location>
        <begin position="215"/>
        <end position="237"/>
    </location>
</feature>
<name>A0ABW5U407_9RHOB</name>
<keyword evidence="1" id="KW-0472">Membrane</keyword>
<dbReference type="Proteomes" id="UP001597474">
    <property type="component" value="Unassembled WGS sequence"/>
</dbReference>
<feature type="transmembrane region" description="Helical" evidence="1">
    <location>
        <begin position="141"/>
        <end position="163"/>
    </location>
</feature>
<gene>
    <name evidence="2" type="ORF">ACFSUD_09370</name>
</gene>
<comment type="caution">
    <text evidence="2">The sequence shown here is derived from an EMBL/GenBank/DDBJ whole genome shotgun (WGS) entry which is preliminary data.</text>
</comment>